<sequence>MTEQVHREKAHVLPLDSIRGIAATSVVIHHLLLMPTFLAIFPHNAWIDCSFFRSSWLLVDLFFVLSGMVMSLSSVEGEFGRFSLRDFMVRRLARVYPLHIVMLAANLLFRLLRISLVMAGLVVAAPAAFEVNNSYSFLLNVFLLHSMGFVDYLSWNAPSWSISVEFYTYLVFGLLVLLAQRMRSLSLFYGLSGLIAAVSLAIIVFVLDKKSLGLQTDFGILRCFVSFFLGVLTVRVVRRLPGRPGPATQGIVQLVAMMASIVLVSMVEAYPAASFLAPLIFSVFLGSLLAFPDALLIPRMLVSKPLVWLGRRSYSIYMVHALVVLFAEYFVRAVGASRIAAFDSIRPGLPATLNLVVSLAAVFAVSHYTYRYVEIPGGKFLRNLLGRRSDFSAAPAPSARLTN</sequence>
<evidence type="ECO:0000256" key="1">
    <source>
        <dbReference type="SAM" id="Phobius"/>
    </source>
</evidence>
<keyword evidence="3" id="KW-0808">Transferase</keyword>
<feature type="domain" description="Acyltransferase 3" evidence="2">
    <location>
        <begin position="15"/>
        <end position="366"/>
    </location>
</feature>
<dbReference type="GO" id="GO:0016020">
    <property type="term" value="C:membrane"/>
    <property type="evidence" value="ECO:0007669"/>
    <property type="project" value="TreeGrafter"/>
</dbReference>
<feature type="transmembrane region" description="Helical" evidence="1">
    <location>
        <begin position="95"/>
        <end position="123"/>
    </location>
</feature>
<reference evidence="3 5" key="1">
    <citation type="submission" date="2018-06" db="EMBL/GenBank/DDBJ databases">
        <title>Comparative genomics of rhizobia nodulating Arachis hypogaea in China.</title>
        <authorList>
            <person name="Li Y."/>
        </authorList>
    </citation>
    <scope>NUCLEOTIDE SEQUENCE [LARGE SCALE GENOMIC DNA]</scope>
    <source>
        <strain evidence="3 5">CCBAU 51670</strain>
    </source>
</reference>
<feature type="transmembrane region" description="Helical" evidence="1">
    <location>
        <begin position="351"/>
        <end position="370"/>
    </location>
</feature>
<dbReference type="PANTHER" id="PTHR23028:SF131">
    <property type="entry name" value="BLR2367 PROTEIN"/>
    <property type="match status" value="1"/>
</dbReference>
<dbReference type="AlphaFoldDB" id="A0AAE5X4V4"/>
<feature type="transmembrane region" description="Helical" evidence="1">
    <location>
        <begin position="186"/>
        <end position="207"/>
    </location>
</feature>
<feature type="transmembrane region" description="Helical" evidence="1">
    <location>
        <begin position="20"/>
        <end position="42"/>
    </location>
</feature>
<keyword evidence="1" id="KW-0812">Transmembrane</keyword>
<evidence type="ECO:0000313" key="5">
    <source>
        <dbReference type="Proteomes" id="UP000288972"/>
    </source>
</evidence>
<feature type="transmembrane region" description="Helical" evidence="1">
    <location>
        <begin position="279"/>
        <end position="302"/>
    </location>
</feature>
<feature type="transmembrane region" description="Helical" evidence="1">
    <location>
        <begin position="160"/>
        <end position="179"/>
    </location>
</feature>
<dbReference type="GO" id="GO:0016747">
    <property type="term" value="F:acyltransferase activity, transferring groups other than amino-acyl groups"/>
    <property type="evidence" value="ECO:0007669"/>
    <property type="project" value="InterPro"/>
</dbReference>
<evidence type="ECO:0000313" key="3">
    <source>
        <dbReference type="EMBL" id="QAU48696.1"/>
    </source>
</evidence>
<dbReference type="PANTHER" id="PTHR23028">
    <property type="entry name" value="ACETYLTRANSFERASE"/>
    <property type="match status" value="1"/>
</dbReference>
<keyword evidence="6" id="KW-1185">Reference proteome</keyword>
<protein>
    <submittedName>
        <fullName evidence="3">Acyltransferase</fullName>
    </submittedName>
</protein>
<keyword evidence="1" id="KW-1133">Transmembrane helix</keyword>
<accession>A0AAE5X4V4</accession>
<dbReference type="Pfam" id="PF01757">
    <property type="entry name" value="Acyl_transf_3"/>
    <property type="match status" value="1"/>
</dbReference>
<evidence type="ECO:0000313" key="4">
    <source>
        <dbReference type="EMBL" id="RXH09687.1"/>
    </source>
</evidence>
<proteinExistence type="predicted"/>
<feature type="transmembrane region" description="Helical" evidence="1">
    <location>
        <begin position="54"/>
        <end position="75"/>
    </location>
</feature>
<feature type="transmembrane region" description="Helical" evidence="1">
    <location>
        <begin position="250"/>
        <end position="273"/>
    </location>
</feature>
<dbReference type="Proteomes" id="UP000290401">
    <property type="component" value="Unassembled WGS sequence"/>
</dbReference>
<name>A0AAE5X4V4_9BRAD</name>
<feature type="transmembrane region" description="Helical" evidence="1">
    <location>
        <begin position="314"/>
        <end position="331"/>
    </location>
</feature>
<evidence type="ECO:0000259" key="2">
    <source>
        <dbReference type="Pfam" id="PF01757"/>
    </source>
</evidence>
<dbReference type="EMBL" id="CP030053">
    <property type="protein sequence ID" value="QAU48696.1"/>
    <property type="molecule type" value="Genomic_DNA"/>
</dbReference>
<dbReference type="GO" id="GO:0000271">
    <property type="term" value="P:polysaccharide biosynthetic process"/>
    <property type="evidence" value="ECO:0007669"/>
    <property type="project" value="TreeGrafter"/>
</dbReference>
<keyword evidence="3" id="KW-0012">Acyltransferase</keyword>
<reference evidence="4 6" key="2">
    <citation type="submission" date="2018-10" db="EMBL/GenBank/DDBJ databases">
        <title>Bradyrhizobium sp. nov., effective nodules isolated from peanut in China.</title>
        <authorList>
            <person name="Li Y."/>
        </authorList>
    </citation>
    <scope>NUCLEOTIDE SEQUENCE [LARGE SCALE GENOMIC DNA]</scope>
    <source>
        <strain evidence="4 6">CCBAU 53426</strain>
    </source>
</reference>
<organism evidence="3 5">
    <name type="scientific">Bradyrhizobium guangzhouense</name>
    <dbReference type="NCBI Taxonomy" id="1325095"/>
    <lineage>
        <taxon>Bacteria</taxon>
        <taxon>Pseudomonadati</taxon>
        <taxon>Pseudomonadota</taxon>
        <taxon>Alphaproteobacteria</taxon>
        <taxon>Hyphomicrobiales</taxon>
        <taxon>Nitrobacteraceae</taxon>
        <taxon>Bradyrhizobium</taxon>
    </lineage>
</organism>
<dbReference type="InterPro" id="IPR002656">
    <property type="entry name" value="Acyl_transf_3_dom"/>
</dbReference>
<dbReference type="Proteomes" id="UP000288972">
    <property type="component" value="Chromosome"/>
</dbReference>
<keyword evidence="1" id="KW-0472">Membrane</keyword>
<dbReference type="EMBL" id="RDQZ01000024">
    <property type="protein sequence ID" value="RXH09687.1"/>
    <property type="molecule type" value="Genomic_DNA"/>
</dbReference>
<gene>
    <name evidence="4" type="ORF">EAS56_25495</name>
    <name evidence="3" type="ORF">XH91_27300</name>
</gene>
<feature type="transmembrane region" description="Helical" evidence="1">
    <location>
        <begin position="219"/>
        <end position="238"/>
    </location>
</feature>
<evidence type="ECO:0000313" key="6">
    <source>
        <dbReference type="Proteomes" id="UP000290401"/>
    </source>
</evidence>
<dbReference type="KEGG" id="bgz:XH91_27300"/>
<dbReference type="RefSeq" id="WP_128953457.1">
    <property type="nucleotide sequence ID" value="NZ_CP030053.1"/>
</dbReference>
<dbReference type="InterPro" id="IPR050879">
    <property type="entry name" value="Acyltransferase_3"/>
</dbReference>